<name>B0DT78_LACBS</name>
<protein>
    <submittedName>
        <fullName evidence="7">ZIP-like iron-zinc transporter</fullName>
    </submittedName>
</protein>
<proteinExistence type="predicted"/>
<feature type="compositionally biased region" description="Basic and acidic residues" evidence="5">
    <location>
        <begin position="529"/>
        <end position="557"/>
    </location>
</feature>
<feature type="compositionally biased region" description="Basic residues" evidence="5">
    <location>
        <begin position="399"/>
        <end position="416"/>
    </location>
</feature>
<dbReference type="AlphaFoldDB" id="B0DT78"/>
<evidence type="ECO:0000256" key="1">
    <source>
        <dbReference type="ARBA" id="ARBA00004141"/>
    </source>
</evidence>
<evidence type="ECO:0000256" key="6">
    <source>
        <dbReference type="SAM" id="Phobius"/>
    </source>
</evidence>
<feature type="region of interest" description="Disordered" evidence="5">
    <location>
        <begin position="127"/>
        <end position="181"/>
    </location>
</feature>
<feature type="compositionally biased region" description="Polar residues" evidence="5">
    <location>
        <begin position="420"/>
        <end position="432"/>
    </location>
</feature>
<feature type="region of interest" description="Disordered" evidence="5">
    <location>
        <begin position="516"/>
        <end position="563"/>
    </location>
</feature>
<feature type="transmembrane region" description="Helical" evidence="6">
    <location>
        <begin position="55"/>
        <end position="76"/>
    </location>
</feature>
<feature type="transmembrane region" description="Helical" evidence="6">
    <location>
        <begin position="275"/>
        <end position="298"/>
    </location>
</feature>
<reference evidence="7 8" key="1">
    <citation type="journal article" date="2008" name="Nature">
        <title>The genome of Laccaria bicolor provides insights into mycorrhizal symbiosis.</title>
        <authorList>
            <person name="Martin F."/>
            <person name="Aerts A."/>
            <person name="Ahren D."/>
            <person name="Brun A."/>
            <person name="Danchin E.G.J."/>
            <person name="Duchaussoy F."/>
            <person name="Gibon J."/>
            <person name="Kohler A."/>
            <person name="Lindquist E."/>
            <person name="Pereda V."/>
            <person name="Salamov A."/>
            <person name="Shapiro H.J."/>
            <person name="Wuyts J."/>
            <person name="Blaudez D."/>
            <person name="Buee M."/>
            <person name="Brokstein P."/>
            <person name="Canbaeck B."/>
            <person name="Cohen D."/>
            <person name="Courty P.E."/>
            <person name="Coutinho P.M."/>
            <person name="Delaruelle C."/>
            <person name="Detter J.C."/>
            <person name="Deveau A."/>
            <person name="DiFazio S."/>
            <person name="Duplessis S."/>
            <person name="Fraissinet-Tachet L."/>
            <person name="Lucic E."/>
            <person name="Frey-Klett P."/>
            <person name="Fourrey C."/>
            <person name="Feussner I."/>
            <person name="Gay G."/>
            <person name="Grimwood J."/>
            <person name="Hoegger P.J."/>
            <person name="Jain P."/>
            <person name="Kilaru S."/>
            <person name="Labbe J."/>
            <person name="Lin Y.C."/>
            <person name="Legue V."/>
            <person name="Le Tacon F."/>
            <person name="Marmeisse R."/>
            <person name="Melayah D."/>
            <person name="Montanini B."/>
            <person name="Muratet M."/>
            <person name="Nehls U."/>
            <person name="Niculita-Hirzel H."/>
            <person name="Oudot-Le Secq M.P."/>
            <person name="Peter M."/>
            <person name="Quesneville H."/>
            <person name="Rajashekar B."/>
            <person name="Reich M."/>
            <person name="Rouhier N."/>
            <person name="Schmutz J."/>
            <person name="Yin T."/>
            <person name="Chalot M."/>
            <person name="Henrissat B."/>
            <person name="Kuees U."/>
            <person name="Lucas S."/>
            <person name="Van de Peer Y."/>
            <person name="Podila G.K."/>
            <person name="Polle A."/>
            <person name="Pukkila P.J."/>
            <person name="Richardson P.M."/>
            <person name="Rouze P."/>
            <person name="Sanders I.R."/>
            <person name="Stajich J.E."/>
            <person name="Tunlid A."/>
            <person name="Tuskan G."/>
            <person name="Grigoriev I.V."/>
        </authorList>
    </citation>
    <scope>NUCLEOTIDE SEQUENCE [LARGE SCALE GENOMIC DNA]</scope>
    <source>
        <strain evidence="8">S238N-H82 / ATCC MYA-4686</strain>
    </source>
</reference>
<dbReference type="HOGENOM" id="CLU_027089_2_0_1"/>
<dbReference type="KEGG" id="lbc:LACBIDRAFT_309863"/>
<feature type="compositionally biased region" description="Polar residues" evidence="5">
    <location>
        <begin position="155"/>
        <end position="164"/>
    </location>
</feature>
<keyword evidence="3 6" id="KW-1133">Transmembrane helix</keyword>
<feature type="transmembrane region" description="Helical" evidence="6">
    <location>
        <begin position="96"/>
        <end position="117"/>
    </location>
</feature>
<feature type="transmembrane region" description="Helical" evidence="6">
    <location>
        <begin position="569"/>
        <end position="588"/>
    </location>
</feature>
<dbReference type="GeneID" id="6082743"/>
<dbReference type="PANTHER" id="PTHR11040">
    <property type="entry name" value="ZINC/IRON TRANSPORTER"/>
    <property type="match status" value="1"/>
</dbReference>
<organism evidence="8">
    <name type="scientific">Laccaria bicolor (strain S238N-H82 / ATCC MYA-4686)</name>
    <name type="common">Bicoloured deceiver</name>
    <name type="synonym">Laccaria laccata var. bicolor</name>
    <dbReference type="NCBI Taxonomy" id="486041"/>
    <lineage>
        <taxon>Eukaryota</taxon>
        <taxon>Fungi</taxon>
        <taxon>Dikarya</taxon>
        <taxon>Basidiomycota</taxon>
        <taxon>Agaricomycotina</taxon>
        <taxon>Agaricomycetes</taxon>
        <taxon>Agaricomycetidae</taxon>
        <taxon>Agaricales</taxon>
        <taxon>Agaricineae</taxon>
        <taxon>Hydnangiaceae</taxon>
        <taxon>Laccaria</taxon>
    </lineage>
</organism>
<dbReference type="EMBL" id="DS547132">
    <property type="protein sequence ID" value="EDR02229.1"/>
    <property type="molecule type" value="Genomic_DNA"/>
</dbReference>
<feature type="compositionally biased region" description="Basic and acidic residues" evidence="5">
    <location>
        <begin position="127"/>
        <end position="138"/>
    </location>
</feature>
<keyword evidence="2 6" id="KW-0812">Transmembrane</keyword>
<feature type="transmembrane region" description="Helical" evidence="6">
    <location>
        <begin position="304"/>
        <end position="324"/>
    </location>
</feature>
<feature type="compositionally biased region" description="Polar residues" evidence="5">
    <location>
        <begin position="343"/>
        <end position="364"/>
    </location>
</feature>
<feature type="transmembrane region" description="Helical" evidence="6">
    <location>
        <begin position="25"/>
        <end position="43"/>
    </location>
</feature>
<dbReference type="GO" id="GO:0005385">
    <property type="term" value="F:zinc ion transmembrane transporter activity"/>
    <property type="evidence" value="ECO:0007669"/>
    <property type="project" value="TreeGrafter"/>
</dbReference>
<dbReference type="RefSeq" id="XP_001887174.1">
    <property type="nucleotide sequence ID" value="XM_001887139.1"/>
</dbReference>
<evidence type="ECO:0000256" key="3">
    <source>
        <dbReference type="ARBA" id="ARBA00022989"/>
    </source>
</evidence>
<evidence type="ECO:0000256" key="2">
    <source>
        <dbReference type="ARBA" id="ARBA00022692"/>
    </source>
</evidence>
<keyword evidence="8" id="KW-1185">Reference proteome</keyword>
<evidence type="ECO:0000313" key="7">
    <source>
        <dbReference type="EMBL" id="EDR02229.1"/>
    </source>
</evidence>
<keyword evidence="4 6" id="KW-0472">Membrane</keyword>
<evidence type="ECO:0000256" key="5">
    <source>
        <dbReference type="SAM" id="MobiDB-lite"/>
    </source>
</evidence>
<feature type="transmembrane region" description="Helical" evidence="6">
    <location>
        <begin position="481"/>
        <end position="500"/>
    </location>
</feature>
<gene>
    <name evidence="7" type="primary">ZIP-C</name>
    <name evidence="7" type="ORF">LACBIDRAFT_309863</name>
</gene>
<dbReference type="Proteomes" id="UP000001194">
    <property type="component" value="Unassembled WGS sequence"/>
</dbReference>
<dbReference type="InterPro" id="IPR003689">
    <property type="entry name" value="ZIP"/>
</dbReference>
<accession>B0DT78</accession>
<feature type="region of interest" description="Disordered" evidence="5">
    <location>
        <begin position="248"/>
        <end position="267"/>
    </location>
</feature>
<feature type="compositionally biased region" description="Basic and acidic residues" evidence="5">
    <location>
        <begin position="256"/>
        <end position="266"/>
    </location>
</feature>
<dbReference type="OrthoDB" id="448280at2759"/>
<feature type="region of interest" description="Disordered" evidence="5">
    <location>
        <begin position="334"/>
        <end position="439"/>
    </location>
</feature>
<dbReference type="InParanoid" id="B0DT78"/>
<dbReference type="PANTHER" id="PTHR11040:SF44">
    <property type="entry name" value="PROTEIN ZNTC-RELATED"/>
    <property type="match status" value="1"/>
</dbReference>
<dbReference type="Pfam" id="PF02535">
    <property type="entry name" value="Zip"/>
    <property type="match status" value="2"/>
</dbReference>
<dbReference type="GO" id="GO:0005886">
    <property type="term" value="C:plasma membrane"/>
    <property type="evidence" value="ECO:0007669"/>
    <property type="project" value="TreeGrafter"/>
</dbReference>
<sequence length="589" mass="63771">MPARPLANVPLMISAAVAVDDHHQSVMLIILATSLFAVSFPGLSKRIPFLRIPHVVFFIGKHFGTGVILATAFIHLLDDAFRSLQSPEVKSRYHNIGKYTGLIILCSLLAIFLVEYLSTTYVDHLHAEPSEPPTRENTRPSSPEPGPSAPRCSSIRPSTETTPLLGTRPLLHHSHHPHNRLEHELQLSAPETLPIATVLANSPRILRLGREGFSGGGYLCECGTESEGVCPCTGTPDCRKSVDCVTPLGQETDSQSSREGKRKDLQPRVGRRRQIVGILVLQLGIMIHSLVIGLTLAVTSGSDFTSLTTAIIFHQLFEGLSLGIRIAALPQKNNKVDDEETGSSKSSPTIRGAQPSSTTVSPQLVNIDDEEATKPQCRKPSPAKQSSRISQFAAWLRPHQNHHHHHQNHHHHHQNHHGGSDSTLWEPESSSPEDTKEPTRGIDWLKLTLSLLFAITTPLGMGVGMIVWTRHNGSSQKNAQMLLTQGLMSAISAGLLIYAATVEMIAGDFVFGDVEGHGHHHHGGPNAKQNERGEGEGEGTVHHDHDEVEGHGDEYGHNGHGASSMGKKALAVMSLLAGVLGMVLVGLGE</sequence>
<comment type="subcellular location">
    <subcellularLocation>
        <location evidence="1">Membrane</location>
        <topology evidence="1">Multi-pass membrane protein</topology>
    </subcellularLocation>
</comment>
<evidence type="ECO:0000313" key="8">
    <source>
        <dbReference type="Proteomes" id="UP000001194"/>
    </source>
</evidence>
<feature type="transmembrane region" description="Helical" evidence="6">
    <location>
        <begin position="449"/>
        <end position="469"/>
    </location>
</feature>
<evidence type="ECO:0000256" key="4">
    <source>
        <dbReference type="ARBA" id="ARBA00023136"/>
    </source>
</evidence>